<proteinExistence type="predicted"/>
<dbReference type="HOGENOM" id="CLU_1472900_0_0_0"/>
<evidence type="ECO:0000313" key="1">
    <source>
        <dbReference type="EMBL" id="ADV67586.1"/>
    </source>
</evidence>
<dbReference type="EMBL" id="CP002454">
    <property type="protein sequence ID" value="ADV67586.1"/>
    <property type="molecule type" value="Genomic_DNA"/>
</dbReference>
<reference evidence="2" key="2">
    <citation type="submission" date="2011-01" db="EMBL/GenBank/DDBJ databases">
        <title>The complete genome of Deinococcus maricopensis DSM 21211.</title>
        <authorList>
            <consortium name="US DOE Joint Genome Institute (JGI-PGF)"/>
            <person name="Lucas S."/>
            <person name="Copeland A."/>
            <person name="Lapidus A."/>
            <person name="Goodwin L."/>
            <person name="Pitluck S."/>
            <person name="Kyrpides N."/>
            <person name="Mavromatis K."/>
            <person name="Pagani I."/>
            <person name="Ivanova N."/>
            <person name="Ovchinnikova G."/>
            <person name="Zeytun A."/>
            <person name="Detter J.C."/>
            <person name="Han C."/>
            <person name="Land M."/>
            <person name="Hauser L."/>
            <person name="Markowitz V."/>
            <person name="Cheng J.-F."/>
            <person name="Hugenholtz P."/>
            <person name="Woyke T."/>
            <person name="Wu D."/>
            <person name="Pukall R."/>
            <person name="Gehrich-Schroeter G."/>
            <person name="Brambilla E."/>
            <person name="Klenk H.-P."/>
            <person name="Eisen J.A."/>
        </authorList>
    </citation>
    <scope>NUCLEOTIDE SEQUENCE [LARGE SCALE GENOMIC DNA]</scope>
    <source>
        <strain evidence="2">DSM 21211 / LMG 22137 / NRRL B-23946 / LB-34</strain>
    </source>
</reference>
<organism evidence="1 2">
    <name type="scientific">Deinococcus maricopensis (strain DSM 21211 / LMG 22137 / NRRL B-23946 / LB-34)</name>
    <dbReference type="NCBI Taxonomy" id="709986"/>
    <lineage>
        <taxon>Bacteria</taxon>
        <taxon>Thermotogati</taxon>
        <taxon>Deinococcota</taxon>
        <taxon>Deinococci</taxon>
        <taxon>Deinococcales</taxon>
        <taxon>Deinococcaceae</taxon>
        <taxon>Deinococcus</taxon>
    </lineage>
</organism>
<dbReference type="STRING" id="709986.Deima_1941"/>
<name>E8U947_DEIML</name>
<reference evidence="1 2" key="1">
    <citation type="journal article" date="2011" name="Stand. Genomic Sci.">
        <title>Complete genome sequence of Deinococcus maricopensis type strain (LB-34).</title>
        <authorList>
            <person name="Pukall R."/>
            <person name="Zeytun A."/>
            <person name="Lucas S."/>
            <person name="Lapidus A."/>
            <person name="Hammon N."/>
            <person name="Deshpande S."/>
            <person name="Nolan M."/>
            <person name="Cheng J.F."/>
            <person name="Pitluck S."/>
            <person name="Liolios K."/>
            <person name="Pagani I."/>
            <person name="Mikhailova N."/>
            <person name="Ivanova N."/>
            <person name="Mavromatis K."/>
            <person name="Pati A."/>
            <person name="Tapia R."/>
            <person name="Han C."/>
            <person name="Goodwin L."/>
            <person name="Chen A."/>
            <person name="Palaniappan K."/>
            <person name="Land M."/>
            <person name="Hauser L."/>
            <person name="Chang Y.J."/>
            <person name="Jeffries C.D."/>
            <person name="Brambilla E.M."/>
            <person name="Rohde M."/>
            <person name="Goker M."/>
            <person name="Detter J.C."/>
            <person name="Woyke T."/>
            <person name="Bristow J."/>
            <person name="Eisen J.A."/>
            <person name="Markowitz V."/>
            <person name="Hugenholtz P."/>
            <person name="Kyrpides N.C."/>
            <person name="Klenk H.P."/>
        </authorList>
    </citation>
    <scope>NUCLEOTIDE SEQUENCE [LARGE SCALE GENOMIC DNA]</scope>
    <source>
        <strain evidence="2">DSM 21211 / LMG 22137 / NRRL B-23946 / LB-34</strain>
    </source>
</reference>
<gene>
    <name evidence="1" type="ordered locus">Deima_1941</name>
</gene>
<sequence length="183" mass="19611">MRVELREVRAAAVQALQFPPSAFGLQPDADGWVDLNALLLALAGSRPSWARLSARELRLADEQADVSGLEFTVPHGAGGFVRSRLNAHGQVRGLSLRGQGLPAWLYCALDVDDAVRAVRAGLLGDGGVTLQDEPAACVGGALVLAVHTRSAAERGVGFRARGTGRWWAPRIPREHLMVYTSRQ</sequence>
<dbReference type="RefSeq" id="WP_013557091.1">
    <property type="nucleotide sequence ID" value="NC_014958.1"/>
</dbReference>
<dbReference type="KEGG" id="dmr:Deima_1941"/>
<accession>E8U947</accession>
<dbReference type="Proteomes" id="UP000008635">
    <property type="component" value="Chromosome"/>
</dbReference>
<dbReference type="AlphaFoldDB" id="E8U947"/>
<protein>
    <submittedName>
        <fullName evidence="1">Uncharacterized protein</fullName>
    </submittedName>
</protein>
<keyword evidence="2" id="KW-1185">Reference proteome</keyword>
<evidence type="ECO:0000313" key="2">
    <source>
        <dbReference type="Proteomes" id="UP000008635"/>
    </source>
</evidence>